<name>A0A6G1G344_9PEZI</name>
<feature type="compositionally biased region" description="Polar residues" evidence="1">
    <location>
        <begin position="48"/>
        <end position="61"/>
    </location>
</feature>
<evidence type="ECO:0000313" key="2">
    <source>
        <dbReference type="EMBL" id="KAF1812229.1"/>
    </source>
</evidence>
<feature type="region of interest" description="Disordered" evidence="1">
    <location>
        <begin position="1"/>
        <end position="129"/>
    </location>
</feature>
<evidence type="ECO:0000313" key="3">
    <source>
        <dbReference type="Proteomes" id="UP000504638"/>
    </source>
</evidence>
<reference evidence="4" key="3">
    <citation type="submission" date="2025-04" db="UniProtKB">
        <authorList>
            <consortium name="RefSeq"/>
        </authorList>
    </citation>
    <scope>IDENTIFICATION</scope>
    <source>
        <strain evidence="4">CBS 781.70</strain>
    </source>
</reference>
<evidence type="ECO:0000313" key="4">
    <source>
        <dbReference type="RefSeq" id="XP_033533860.1"/>
    </source>
</evidence>
<accession>A0A6G1G344</accession>
<dbReference type="GeneID" id="54420073"/>
<dbReference type="AlphaFoldDB" id="A0A6G1G344"/>
<reference evidence="2 4" key="1">
    <citation type="submission" date="2020-01" db="EMBL/GenBank/DDBJ databases">
        <authorList>
            <consortium name="DOE Joint Genome Institute"/>
            <person name="Haridas S."/>
            <person name="Albert R."/>
            <person name="Binder M."/>
            <person name="Bloem J."/>
            <person name="Labutti K."/>
            <person name="Salamov A."/>
            <person name="Andreopoulos B."/>
            <person name="Baker S.E."/>
            <person name="Barry K."/>
            <person name="Bills G."/>
            <person name="Bluhm B.H."/>
            <person name="Cannon C."/>
            <person name="Castanera R."/>
            <person name="Culley D.E."/>
            <person name="Daum C."/>
            <person name="Ezra D."/>
            <person name="Gonzalez J.B."/>
            <person name="Henrissat B."/>
            <person name="Kuo A."/>
            <person name="Liang C."/>
            <person name="Lipzen A."/>
            <person name="Lutzoni F."/>
            <person name="Magnuson J."/>
            <person name="Mondo S."/>
            <person name="Nolan M."/>
            <person name="Ohm R."/>
            <person name="Pangilinan J."/>
            <person name="Park H.-J."/>
            <person name="Ramirez L."/>
            <person name="Alfaro M."/>
            <person name="Sun H."/>
            <person name="Tritt A."/>
            <person name="Yoshinaga Y."/>
            <person name="Zwiers L.-H."/>
            <person name="Turgeon B.G."/>
            <person name="Goodwin S.B."/>
            <person name="Spatafora J.W."/>
            <person name="Crous P.W."/>
            <person name="Grigoriev I.V."/>
        </authorList>
    </citation>
    <scope>NUCLEOTIDE SEQUENCE</scope>
    <source>
        <strain evidence="2 4">CBS 781.70</strain>
    </source>
</reference>
<organism evidence="2">
    <name type="scientific">Eremomyces bilateralis CBS 781.70</name>
    <dbReference type="NCBI Taxonomy" id="1392243"/>
    <lineage>
        <taxon>Eukaryota</taxon>
        <taxon>Fungi</taxon>
        <taxon>Dikarya</taxon>
        <taxon>Ascomycota</taxon>
        <taxon>Pezizomycotina</taxon>
        <taxon>Dothideomycetes</taxon>
        <taxon>Dothideomycetes incertae sedis</taxon>
        <taxon>Eremomycetales</taxon>
        <taxon>Eremomycetaceae</taxon>
        <taxon>Eremomyces</taxon>
    </lineage>
</organism>
<proteinExistence type="predicted"/>
<evidence type="ECO:0000256" key="1">
    <source>
        <dbReference type="SAM" id="MobiDB-lite"/>
    </source>
</evidence>
<reference evidence="4" key="2">
    <citation type="submission" date="2020-04" db="EMBL/GenBank/DDBJ databases">
        <authorList>
            <consortium name="NCBI Genome Project"/>
        </authorList>
    </citation>
    <scope>NUCLEOTIDE SEQUENCE</scope>
    <source>
        <strain evidence="4">CBS 781.70</strain>
    </source>
</reference>
<dbReference type="Proteomes" id="UP000504638">
    <property type="component" value="Unplaced"/>
</dbReference>
<feature type="compositionally biased region" description="Pro residues" evidence="1">
    <location>
        <begin position="112"/>
        <end position="129"/>
    </location>
</feature>
<feature type="compositionally biased region" description="Pro residues" evidence="1">
    <location>
        <begin position="89"/>
        <end position="105"/>
    </location>
</feature>
<gene>
    <name evidence="2 4" type="ORF">P152DRAFT_458620</name>
</gene>
<keyword evidence="3" id="KW-1185">Reference proteome</keyword>
<dbReference type="EMBL" id="ML975158">
    <property type="protein sequence ID" value="KAF1812229.1"/>
    <property type="molecule type" value="Genomic_DNA"/>
</dbReference>
<protein>
    <submittedName>
        <fullName evidence="2 4">Uncharacterized protein</fullName>
    </submittedName>
</protein>
<dbReference type="RefSeq" id="XP_033533860.1">
    <property type="nucleotide sequence ID" value="XM_033679503.1"/>
</dbReference>
<sequence>MPTHENIDPLQPTSSHPPKQAYDHSPPSPSPNPKSQAQPSVPPRLTIWKQSLNQPHDNASPTPHALENIDRKDACLLSPPLQKHTPKVLPKPPMSPPPPETPPSTPFLAPRPNSPSQPHCSPPPQSASV</sequence>